<dbReference type="SUPFAM" id="SSF49478">
    <property type="entry name" value="Cna protein B-type domain"/>
    <property type="match status" value="1"/>
</dbReference>
<proteinExistence type="inferred from homology"/>
<evidence type="ECO:0000256" key="2">
    <source>
        <dbReference type="ARBA" id="ARBA00022525"/>
    </source>
</evidence>
<dbReference type="RefSeq" id="WP_042748576.1">
    <property type="nucleotide sequence ID" value="NZ_AZSI01000093.1"/>
</dbReference>
<protein>
    <submittedName>
        <fullName evidence="5">Putative outer membrane protein</fullName>
    </submittedName>
</protein>
<dbReference type="PANTHER" id="PTHR36108">
    <property type="entry name" value="COLOSSIN-B-RELATED"/>
    <property type="match status" value="1"/>
</dbReference>
<evidence type="ECO:0000259" key="4">
    <source>
        <dbReference type="Pfam" id="PF17802"/>
    </source>
</evidence>
<feature type="non-terminal residue" evidence="5">
    <location>
        <position position="105"/>
    </location>
</feature>
<dbReference type="InterPro" id="IPR013783">
    <property type="entry name" value="Ig-like_fold"/>
</dbReference>
<dbReference type="AlphaFoldDB" id="A0A084A9H6"/>
<evidence type="ECO:0000256" key="1">
    <source>
        <dbReference type="ARBA" id="ARBA00007257"/>
    </source>
</evidence>
<dbReference type="PANTHER" id="PTHR36108:SF13">
    <property type="entry name" value="COLOSSIN-B-RELATED"/>
    <property type="match status" value="1"/>
</dbReference>
<evidence type="ECO:0000313" key="6">
    <source>
        <dbReference type="Proteomes" id="UP000028401"/>
    </source>
</evidence>
<dbReference type="InterPro" id="IPR041033">
    <property type="entry name" value="SpaA_PFL_dom_1"/>
</dbReference>
<feature type="domain" description="SpaA-like prealbumin fold" evidence="4">
    <location>
        <begin position="2"/>
        <end position="34"/>
    </location>
</feature>
<comment type="similarity">
    <text evidence="1">Belongs to the serine-aspartate repeat-containing protein (SDr) family.</text>
</comment>
<dbReference type="EMBL" id="AZSI01000093">
    <property type="protein sequence ID" value="KEY61955.1"/>
    <property type="molecule type" value="Genomic_DNA"/>
</dbReference>
<dbReference type="Proteomes" id="UP000028401">
    <property type="component" value="Unassembled WGS sequence"/>
</dbReference>
<dbReference type="Pfam" id="PF17802">
    <property type="entry name" value="SpaA"/>
    <property type="match status" value="2"/>
</dbReference>
<comment type="caution">
    <text evidence="5">The sequence shown here is derived from an EMBL/GenBank/DDBJ whole genome shotgun (WGS) entry which is preliminary data.</text>
</comment>
<keyword evidence="3" id="KW-0732">Signal</keyword>
<reference evidence="5 6" key="1">
    <citation type="submission" date="2014-06" db="EMBL/GenBank/DDBJ databases">
        <title>Draft genome sequence of the putrescine producing strain Lactococcus lactis subsp cremoris GE214.</title>
        <authorList>
            <person name="Ladero V."/>
            <person name="Linares D.M."/>
            <person name="del Rio B."/>
            <person name="Mayo B."/>
            <person name="Martin M.C."/>
            <person name="Fernandez M."/>
            <person name="Alvarez M.A."/>
        </authorList>
    </citation>
    <scope>NUCLEOTIDE SEQUENCE [LARGE SCALE GENOMIC DNA]</scope>
    <source>
        <strain evidence="5 6">GE214</strain>
    </source>
</reference>
<evidence type="ECO:0000313" key="5">
    <source>
        <dbReference type="EMBL" id="KEY61955.1"/>
    </source>
</evidence>
<keyword evidence="2" id="KW-0964">Secreted</keyword>
<feature type="domain" description="SpaA-like prealbumin fold" evidence="4">
    <location>
        <begin position="52"/>
        <end position="104"/>
    </location>
</feature>
<gene>
    <name evidence="5" type="ORF">U725_01911</name>
</gene>
<organism evidence="5 6">
    <name type="scientific">Lactococcus cremoris subsp. cremoris GE214</name>
    <dbReference type="NCBI Taxonomy" id="1415168"/>
    <lineage>
        <taxon>Bacteria</taxon>
        <taxon>Bacillati</taxon>
        <taxon>Bacillota</taxon>
        <taxon>Bacilli</taxon>
        <taxon>Lactobacillales</taxon>
        <taxon>Streptococcaceae</taxon>
        <taxon>Lactococcus</taxon>
        <taxon>Lactococcus cremoris subsp. cremoris</taxon>
    </lineage>
</organism>
<accession>A0A084A9H6</accession>
<sequence>DGLAPGDYSFIEVQAPTGYVLNTEPVHFTIAAESEEKPQLVMASDNFINYQGSAELIKHDSEGQPLSGAVFKVVDKSGKTIETNLTSDKDGKVIVDGLAPGDYSF</sequence>
<feature type="non-terminal residue" evidence="5">
    <location>
        <position position="1"/>
    </location>
</feature>
<evidence type="ECO:0000256" key="3">
    <source>
        <dbReference type="ARBA" id="ARBA00022729"/>
    </source>
</evidence>
<name>A0A084A9H6_LACLC</name>
<dbReference type="Gene3D" id="2.60.40.10">
    <property type="entry name" value="Immunoglobulins"/>
    <property type="match status" value="2"/>
</dbReference>